<accession>A0A835ATK0</accession>
<name>A0A835ATK0_9POAL</name>
<dbReference type="AlphaFoldDB" id="A0A835ATK0"/>
<protein>
    <submittedName>
        <fullName evidence="1">Uncharacterized protein</fullName>
    </submittedName>
</protein>
<dbReference type="EMBL" id="JACEFO010002278">
    <property type="protein sequence ID" value="KAF8668323.1"/>
    <property type="molecule type" value="Genomic_DNA"/>
</dbReference>
<evidence type="ECO:0000313" key="2">
    <source>
        <dbReference type="Proteomes" id="UP000636709"/>
    </source>
</evidence>
<comment type="caution">
    <text evidence="1">The sequence shown here is derived from an EMBL/GenBank/DDBJ whole genome shotgun (WGS) entry which is preliminary data.</text>
</comment>
<evidence type="ECO:0000313" key="1">
    <source>
        <dbReference type="EMBL" id="KAF8668323.1"/>
    </source>
</evidence>
<reference evidence="1" key="1">
    <citation type="submission" date="2020-07" db="EMBL/GenBank/DDBJ databases">
        <title>Genome sequence and genetic diversity analysis of an under-domesticated orphan crop, white fonio (Digitaria exilis).</title>
        <authorList>
            <person name="Bennetzen J.L."/>
            <person name="Chen S."/>
            <person name="Ma X."/>
            <person name="Wang X."/>
            <person name="Yssel A.E.J."/>
            <person name="Chaluvadi S.R."/>
            <person name="Johnson M."/>
            <person name="Gangashetty P."/>
            <person name="Hamidou F."/>
            <person name="Sanogo M.D."/>
            <person name="Zwaenepoel A."/>
            <person name="Wallace J."/>
            <person name="Van De Peer Y."/>
            <person name="Van Deynze A."/>
        </authorList>
    </citation>
    <scope>NUCLEOTIDE SEQUENCE</scope>
    <source>
        <tissue evidence="1">Leaves</tissue>
    </source>
</reference>
<organism evidence="1 2">
    <name type="scientific">Digitaria exilis</name>
    <dbReference type="NCBI Taxonomy" id="1010633"/>
    <lineage>
        <taxon>Eukaryota</taxon>
        <taxon>Viridiplantae</taxon>
        <taxon>Streptophyta</taxon>
        <taxon>Embryophyta</taxon>
        <taxon>Tracheophyta</taxon>
        <taxon>Spermatophyta</taxon>
        <taxon>Magnoliopsida</taxon>
        <taxon>Liliopsida</taxon>
        <taxon>Poales</taxon>
        <taxon>Poaceae</taxon>
        <taxon>PACMAD clade</taxon>
        <taxon>Panicoideae</taxon>
        <taxon>Panicodae</taxon>
        <taxon>Paniceae</taxon>
        <taxon>Anthephorinae</taxon>
        <taxon>Digitaria</taxon>
    </lineage>
</organism>
<dbReference type="Proteomes" id="UP000636709">
    <property type="component" value="Unassembled WGS sequence"/>
</dbReference>
<keyword evidence="2" id="KW-1185">Reference proteome</keyword>
<sequence>MNILLRGLSALRGMGMSSSMLLLGINGLVSEGGRLDMQQTVMNNKSPVCMLKRRGKATKILEYEKYEKETTANYTIRVSI</sequence>
<gene>
    <name evidence="1" type="ORF">HU200_052380</name>
</gene>
<proteinExistence type="predicted"/>